<protein>
    <submittedName>
        <fullName evidence="1">Uncharacterized protein</fullName>
    </submittedName>
</protein>
<evidence type="ECO:0000313" key="1">
    <source>
        <dbReference type="EMBL" id="QHU20197.1"/>
    </source>
</evidence>
<accession>A0A6C0KU33</accession>
<dbReference type="AlphaFoldDB" id="A0A6C0KU33"/>
<proteinExistence type="predicted"/>
<organism evidence="1">
    <name type="scientific">viral metagenome</name>
    <dbReference type="NCBI Taxonomy" id="1070528"/>
    <lineage>
        <taxon>unclassified sequences</taxon>
        <taxon>metagenomes</taxon>
        <taxon>organismal metagenomes</taxon>
    </lineage>
</organism>
<dbReference type="EMBL" id="MN740963">
    <property type="protein sequence ID" value="QHU20197.1"/>
    <property type="molecule type" value="Genomic_DNA"/>
</dbReference>
<sequence>MKLYPGFVFRFKIFPFLKERVLPLYKDVLRREGSVINLSPDEEENLKWFVCLLPERNFDIKKEIDIQSTSALFEMLEKYVSIFTPFLYKIVVSENDKRDVLSNFCHEIQGKILHVLS</sequence>
<name>A0A6C0KU33_9ZZZZ</name>
<reference evidence="1" key="1">
    <citation type="journal article" date="2020" name="Nature">
        <title>Giant virus diversity and host interactions through global metagenomics.</title>
        <authorList>
            <person name="Schulz F."/>
            <person name="Roux S."/>
            <person name="Paez-Espino D."/>
            <person name="Jungbluth S."/>
            <person name="Walsh D.A."/>
            <person name="Denef V.J."/>
            <person name="McMahon K.D."/>
            <person name="Konstantinidis K.T."/>
            <person name="Eloe-Fadrosh E.A."/>
            <person name="Kyrpides N.C."/>
            <person name="Woyke T."/>
        </authorList>
    </citation>
    <scope>NUCLEOTIDE SEQUENCE</scope>
    <source>
        <strain evidence="1">GVMAG-S-3300013014-136</strain>
    </source>
</reference>